<evidence type="ECO:0000313" key="1">
    <source>
        <dbReference type="EMBL" id="NER32067.1"/>
    </source>
</evidence>
<organism evidence="1">
    <name type="scientific">Symploca sp. SIO1C4</name>
    <dbReference type="NCBI Taxonomy" id="2607765"/>
    <lineage>
        <taxon>Bacteria</taxon>
        <taxon>Bacillati</taxon>
        <taxon>Cyanobacteriota</taxon>
        <taxon>Cyanophyceae</taxon>
        <taxon>Coleofasciculales</taxon>
        <taxon>Coleofasciculaceae</taxon>
        <taxon>Symploca</taxon>
    </lineage>
</organism>
<gene>
    <name evidence="1" type="ORF">F6J89_31800</name>
</gene>
<protein>
    <submittedName>
        <fullName evidence="1">Uncharacterized protein</fullName>
    </submittedName>
</protein>
<feature type="non-terminal residue" evidence="1">
    <location>
        <position position="170"/>
    </location>
</feature>
<accession>A0A6B3NKC2</accession>
<dbReference type="AlphaFoldDB" id="A0A6B3NKC2"/>
<proteinExistence type="predicted"/>
<sequence length="170" mass="18764">MKTTSEGQVNILASKLEAKTGINLTLSGTIEQVDGLLHLKLRDSTLLRLSQEPLDVPTDFRRWQVIPSTDSTGEISSVKIVSSEQLSPQQTKKASEDKCDLVGRVVQLGKKGQFVRFKVQRPGEKTLKPTLLNPDPRMKEGQIWQISARLQGRSLRIEYAAPISGNALAS</sequence>
<name>A0A6B3NKC2_9CYAN</name>
<dbReference type="EMBL" id="JAAHFQ010001049">
    <property type="protein sequence ID" value="NER32067.1"/>
    <property type="molecule type" value="Genomic_DNA"/>
</dbReference>
<reference evidence="1" key="1">
    <citation type="submission" date="2019-11" db="EMBL/GenBank/DDBJ databases">
        <title>Genomic insights into an expanded diversity of filamentous marine cyanobacteria reveals the extraordinary biosynthetic potential of Moorea and Okeania.</title>
        <authorList>
            <person name="Ferreira Leao T."/>
            <person name="Wang M."/>
            <person name="Moss N."/>
            <person name="Da Silva R."/>
            <person name="Sanders J."/>
            <person name="Nurk S."/>
            <person name="Gurevich A."/>
            <person name="Humphrey G."/>
            <person name="Reher R."/>
            <person name="Zhu Q."/>
            <person name="Belda-Ferre P."/>
            <person name="Glukhov E."/>
            <person name="Rex R."/>
            <person name="Dorrestein P.C."/>
            <person name="Knight R."/>
            <person name="Pevzner P."/>
            <person name="Gerwick W.H."/>
            <person name="Gerwick L."/>
        </authorList>
    </citation>
    <scope>NUCLEOTIDE SEQUENCE</scope>
    <source>
        <strain evidence="1">SIO1C4</strain>
    </source>
</reference>
<comment type="caution">
    <text evidence="1">The sequence shown here is derived from an EMBL/GenBank/DDBJ whole genome shotgun (WGS) entry which is preliminary data.</text>
</comment>